<dbReference type="Gene3D" id="1.10.443.10">
    <property type="entry name" value="Intergrase catalytic core"/>
    <property type="match status" value="1"/>
</dbReference>
<gene>
    <name evidence="2" type="ORF">PCOR1329_LOCUS27956</name>
</gene>
<evidence type="ECO:0000313" key="3">
    <source>
        <dbReference type="Proteomes" id="UP001189429"/>
    </source>
</evidence>
<keyword evidence="1" id="KW-0732">Signal</keyword>
<feature type="chain" id="PRO_5046021405" evidence="1">
    <location>
        <begin position="21"/>
        <end position="195"/>
    </location>
</feature>
<proteinExistence type="predicted"/>
<dbReference type="EMBL" id="CAUYUJ010010224">
    <property type="protein sequence ID" value="CAK0828821.1"/>
    <property type="molecule type" value="Genomic_DNA"/>
</dbReference>
<feature type="non-terminal residue" evidence="2">
    <location>
        <position position="1"/>
    </location>
</feature>
<feature type="signal peptide" evidence="1">
    <location>
        <begin position="1"/>
        <end position="20"/>
    </location>
</feature>
<comment type="caution">
    <text evidence="2">The sequence shown here is derived from an EMBL/GenBank/DDBJ whole genome shotgun (WGS) entry which is preliminary data.</text>
</comment>
<evidence type="ECO:0000256" key="1">
    <source>
        <dbReference type="SAM" id="SignalP"/>
    </source>
</evidence>
<evidence type="ECO:0000313" key="2">
    <source>
        <dbReference type="EMBL" id="CAK0828821.1"/>
    </source>
</evidence>
<keyword evidence="3" id="KW-1185">Reference proteome</keyword>
<accession>A0ABN9SBY5</accession>
<name>A0ABN9SBY5_9DINO</name>
<protein>
    <submittedName>
        <fullName evidence="2">Uncharacterized protein</fullName>
    </submittedName>
</protein>
<reference evidence="2" key="1">
    <citation type="submission" date="2023-10" db="EMBL/GenBank/DDBJ databases">
        <authorList>
            <person name="Chen Y."/>
            <person name="Shah S."/>
            <person name="Dougan E. K."/>
            <person name="Thang M."/>
            <person name="Chan C."/>
        </authorList>
    </citation>
    <scope>NUCLEOTIDE SEQUENCE [LARGE SCALE GENOMIC DNA]</scope>
</reference>
<dbReference type="Proteomes" id="UP001189429">
    <property type="component" value="Unassembled WGS sequence"/>
</dbReference>
<organism evidence="2 3">
    <name type="scientific">Prorocentrum cordatum</name>
    <dbReference type="NCBI Taxonomy" id="2364126"/>
    <lineage>
        <taxon>Eukaryota</taxon>
        <taxon>Sar</taxon>
        <taxon>Alveolata</taxon>
        <taxon>Dinophyceae</taxon>
        <taxon>Prorocentrales</taxon>
        <taxon>Prorocentraceae</taxon>
        <taxon>Prorocentrum</taxon>
    </lineage>
</organism>
<dbReference type="InterPro" id="IPR013762">
    <property type="entry name" value="Integrase-like_cat_sf"/>
</dbReference>
<sequence>AIRGLFVAAFAFALRAPSEGLRIEKGDPRMAASFSFSDEDCRARKARAVVFFAGGRVILHLSRRKHVDHPSRIVRSCWCAACTTTCPVHALGAFFHRAPAGTAPFAHLSRGCILSLARRLAHEAGERDSAHFCAKSFRRGHAETLRRSGGRLAEILRACCWRSGAFLDYMDREELEGDAMLEALQTGQAPARVPG</sequence>